<feature type="transmembrane region" description="Helical" evidence="8">
    <location>
        <begin position="135"/>
        <end position="157"/>
    </location>
</feature>
<dbReference type="EMBL" id="JBAKIA010000004">
    <property type="protein sequence ID" value="MEJ8473760.1"/>
    <property type="molecule type" value="Genomic_DNA"/>
</dbReference>
<name>A0ABU8TJG6_9HYPH</name>
<dbReference type="SUPFAM" id="SSF81345">
    <property type="entry name" value="ABC transporter involved in vitamin B12 uptake, BtuC"/>
    <property type="match status" value="1"/>
</dbReference>
<comment type="similarity">
    <text evidence="2">Belongs to the binding-protein-dependent transport system permease family. FecCD subfamily.</text>
</comment>
<feature type="transmembrane region" description="Helical" evidence="8">
    <location>
        <begin position="271"/>
        <end position="291"/>
    </location>
</feature>
<comment type="caution">
    <text evidence="9">The sequence shown here is derived from an EMBL/GenBank/DDBJ whole genome shotgun (WGS) entry which is preliminary data.</text>
</comment>
<dbReference type="PANTHER" id="PTHR30472">
    <property type="entry name" value="FERRIC ENTEROBACTIN TRANSPORT SYSTEM PERMEASE PROTEIN"/>
    <property type="match status" value="1"/>
</dbReference>
<evidence type="ECO:0000256" key="6">
    <source>
        <dbReference type="ARBA" id="ARBA00022989"/>
    </source>
</evidence>
<dbReference type="Pfam" id="PF01032">
    <property type="entry name" value="FecCD"/>
    <property type="match status" value="1"/>
</dbReference>
<keyword evidence="6 8" id="KW-1133">Transmembrane helix</keyword>
<gene>
    <name evidence="9" type="ORF">V6575_06655</name>
</gene>
<evidence type="ECO:0000256" key="3">
    <source>
        <dbReference type="ARBA" id="ARBA00022448"/>
    </source>
</evidence>
<dbReference type="CDD" id="cd06550">
    <property type="entry name" value="TM_ABC_iron-siderophores_like"/>
    <property type="match status" value="1"/>
</dbReference>
<reference evidence="9 10" key="1">
    <citation type="submission" date="2024-02" db="EMBL/GenBank/DDBJ databases">
        <title>Roseibium algae sp. nov., isolated from marine alga (Grateloupia sp.), showing potential in myo-inositol conversion.</title>
        <authorList>
            <person name="Wang Y."/>
        </authorList>
    </citation>
    <scope>NUCLEOTIDE SEQUENCE [LARGE SCALE GENOMIC DNA]</scope>
    <source>
        <strain evidence="9 10">H3510</strain>
    </source>
</reference>
<evidence type="ECO:0000256" key="7">
    <source>
        <dbReference type="ARBA" id="ARBA00023136"/>
    </source>
</evidence>
<evidence type="ECO:0000313" key="9">
    <source>
        <dbReference type="EMBL" id="MEJ8473760.1"/>
    </source>
</evidence>
<comment type="subcellular location">
    <subcellularLocation>
        <location evidence="1">Cell membrane</location>
        <topology evidence="1">Multi-pass membrane protein</topology>
    </subcellularLocation>
</comment>
<evidence type="ECO:0000313" key="10">
    <source>
        <dbReference type="Proteomes" id="UP001385499"/>
    </source>
</evidence>
<evidence type="ECO:0000256" key="8">
    <source>
        <dbReference type="SAM" id="Phobius"/>
    </source>
</evidence>
<feature type="transmembrane region" description="Helical" evidence="8">
    <location>
        <begin position="110"/>
        <end position="129"/>
    </location>
</feature>
<keyword evidence="5 8" id="KW-0812">Transmembrane</keyword>
<evidence type="ECO:0000256" key="1">
    <source>
        <dbReference type="ARBA" id="ARBA00004651"/>
    </source>
</evidence>
<feature type="transmembrane region" description="Helical" evidence="8">
    <location>
        <begin position="242"/>
        <end position="265"/>
    </location>
</feature>
<dbReference type="InterPro" id="IPR000522">
    <property type="entry name" value="ABC_transptr_permease_BtuC"/>
</dbReference>
<feature type="transmembrane region" description="Helical" evidence="8">
    <location>
        <begin position="207"/>
        <end position="230"/>
    </location>
</feature>
<dbReference type="Gene3D" id="1.10.3470.10">
    <property type="entry name" value="ABC transporter involved in vitamin B12 uptake, BtuC"/>
    <property type="match status" value="1"/>
</dbReference>
<dbReference type="Proteomes" id="UP001385499">
    <property type="component" value="Unassembled WGS sequence"/>
</dbReference>
<dbReference type="PANTHER" id="PTHR30472:SF25">
    <property type="entry name" value="ABC TRANSPORTER PERMEASE PROTEIN MJ0876-RELATED"/>
    <property type="match status" value="1"/>
</dbReference>
<organism evidence="9 10">
    <name type="scientific">Roseibium algae</name>
    <dbReference type="NCBI Taxonomy" id="3123038"/>
    <lineage>
        <taxon>Bacteria</taxon>
        <taxon>Pseudomonadati</taxon>
        <taxon>Pseudomonadota</taxon>
        <taxon>Alphaproteobacteria</taxon>
        <taxon>Hyphomicrobiales</taxon>
        <taxon>Stappiaceae</taxon>
        <taxon>Roseibium</taxon>
    </lineage>
</organism>
<evidence type="ECO:0000256" key="2">
    <source>
        <dbReference type="ARBA" id="ARBA00007935"/>
    </source>
</evidence>
<feature type="transmembrane region" description="Helical" evidence="8">
    <location>
        <begin position="164"/>
        <end position="187"/>
    </location>
</feature>
<proteinExistence type="inferred from homology"/>
<evidence type="ECO:0000256" key="5">
    <source>
        <dbReference type="ARBA" id="ARBA00022692"/>
    </source>
</evidence>
<evidence type="ECO:0000256" key="4">
    <source>
        <dbReference type="ARBA" id="ARBA00022475"/>
    </source>
</evidence>
<feature type="transmembrane region" description="Helical" evidence="8">
    <location>
        <begin position="325"/>
        <end position="345"/>
    </location>
</feature>
<keyword evidence="7 8" id="KW-0472">Membrane</keyword>
<sequence length="354" mass="36991">MRFNRATDGKPILRLETGLQVRLGNLVAAVFLAVLTLAMTAIALGVGSTDLTVGSVIKGLLGHQLSDEHSYALWDVRMPRILIGFMAGWLVAMTGAMLQSLARNPLADPGLFGLSQGSMVMIMLLMVLMPDAPKGAIPLAALVGGLSVALLLIWLVGGKHVSGLAILLMGIAVETVLSSVSSLLILYTPKEMSYTLSGWLAGSLFQASWSGIAALFPWFLLSVPAALFLGRALRCYDLGNEMAMALGVPIGWSRPVILIAAVLLSSASVTAVGPLVFLGIMAPHLSGFLSPATGRARLFLSGLTGGVLVVGADCLTRGLSGEIALPIGLSLSLLGVPLFIIALRLRALRNMTID</sequence>
<feature type="transmembrane region" description="Helical" evidence="8">
    <location>
        <begin position="21"/>
        <end position="46"/>
    </location>
</feature>
<dbReference type="InterPro" id="IPR037294">
    <property type="entry name" value="ABC_BtuC-like"/>
</dbReference>
<feature type="transmembrane region" description="Helical" evidence="8">
    <location>
        <begin position="81"/>
        <end position="98"/>
    </location>
</feature>
<dbReference type="RefSeq" id="WP_340273421.1">
    <property type="nucleotide sequence ID" value="NZ_JBAKIA010000004.1"/>
</dbReference>
<accession>A0ABU8TJG6</accession>
<keyword evidence="3" id="KW-0813">Transport</keyword>
<feature type="transmembrane region" description="Helical" evidence="8">
    <location>
        <begin position="298"/>
        <end position="319"/>
    </location>
</feature>
<protein>
    <submittedName>
        <fullName evidence="9">Iron ABC transporter permease</fullName>
    </submittedName>
</protein>
<keyword evidence="4" id="KW-1003">Cell membrane</keyword>
<keyword evidence="10" id="KW-1185">Reference proteome</keyword>